<comment type="function">
    <text evidence="1">Participates in various redox reactions through the reversible oxidation of its active center dithiol to a disulfide and catalyzes dithiol-disulfide exchange reactions.</text>
</comment>
<organism evidence="5 6">
    <name type="scientific">Corynebacterium renale</name>
    <dbReference type="NCBI Taxonomy" id="1724"/>
    <lineage>
        <taxon>Bacteria</taxon>
        <taxon>Bacillati</taxon>
        <taxon>Actinomycetota</taxon>
        <taxon>Actinomycetes</taxon>
        <taxon>Mycobacteriales</taxon>
        <taxon>Corynebacteriaceae</taxon>
        <taxon>Corynebacterium</taxon>
    </lineage>
</organism>
<dbReference type="GO" id="GO:0005737">
    <property type="term" value="C:cytoplasm"/>
    <property type="evidence" value="ECO:0007669"/>
    <property type="project" value="TreeGrafter"/>
</dbReference>
<dbReference type="CDD" id="cd02956">
    <property type="entry name" value="ybbN"/>
    <property type="match status" value="1"/>
</dbReference>
<dbReference type="SUPFAM" id="SSF52833">
    <property type="entry name" value="Thioredoxin-like"/>
    <property type="match status" value="1"/>
</dbReference>
<feature type="domain" description="Thioredoxin" evidence="4">
    <location>
        <begin position="21"/>
        <end position="144"/>
    </location>
</feature>
<evidence type="ECO:0000256" key="3">
    <source>
        <dbReference type="ARBA" id="ARBA00023284"/>
    </source>
</evidence>
<name>A0A2A9DSE8_9CORY</name>
<proteinExistence type="inferred from homology"/>
<comment type="similarity">
    <text evidence="2">Belongs to the thioredoxin family.</text>
</comment>
<dbReference type="Gene3D" id="1.25.40.10">
    <property type="entry name" value="Tetratricopeptide repeat domain"/>
    <property type="match status" value="1"/>
</dbReference>
<dbReference type="OrthoDB" id="5181746at2"/>
<dbReference type="Gene3D" id="3.40.30.10">
    <property type="entry name" value="Glutaredoxin"/>
    <property type="match status" value="1"/>
</dbReference>
<keyword evidence="3" id="KW-0676">Redox-active center</keyword>
<dbReference type="Pfam" id="PF14561">
    <property type="entry name" value="TPR_20"/>
    <property type="match status" value="1"/>
</dbReference>
<dbReference type="STRING" id="1724.GCA_001044175_02122"/>
<dbReference type="PROSITE" id="PS51352">
    <property type="entry name" value="THIOREDOXIN_2"/>
    <property type="match status" value="1"/>
</dbReference>
<evidence type="ECO:0000313" key="5">
    <source>
        <dbReference type="EMBL" id="PFG28902.1"/>
    </source>
</evidence>
<dbReference type="AlphaFoldDB" id="A0A2A9DSE8"/>
<dbReference type="Pfam" id="PF00085">
    <property type="entry name" value="Thioredoxin"/>
    <property type="match status" value="1"/>
</dbReference>
<dbReference type="InterPro" id="IPR011990">
    <property type="entry name" value="TPR-like_helical_dom_sf"/>
</dbReference>
<dbReference type="InterPro" id="IPR036249">
    <property type="entry name" value="Thioredoxin-like_sf"/>
</dbReference>
<protein>
    <submittedName>
        <fullName evidence="5">Putative thioredoxin</fullName>
    </submittedName>
</protein>
<reference evidence="5 6" key="1">
    <citation type="submission" date="2017-10" db="EMBL/GenBank/DDBJ databases">
        <title>Sequencing the genomes of 1000 actinobacteria strains.</title>
        <authorList>
            <person name="Klenk H.-P."/>
        </authorList>
    </citation>
    <scope>NUCLEOTIDE SEQUENCE [LARGE SCALE GENOMIC DNA]</scope>
    <source>
        <strain evidence="5 6">DSM 20688</strain>
    </source>
</reference>
<dbReference type="PANTHER" id="PTHR45663:SF11">
    <property type="entry name" value="GEO12009P1"/>
    <property type="match status" value="1"/>
</dbReference>
<evidence type="ECO:0000256" key="1">
    <source>
        <dbReference type="ARBA" id="ARBA00003318"/>
    </source>
</evidence>
<keyword evidence="6" id="KW-1185">Reference proteome</keyword>
<sequence>MAVGDQFIGGAIDLGQFQKKPQAGTGAAPANGSGVSACTTVTRDNFETAVARRSTQVPVIVVVGSAQAPESKTLCDDLTGLAEASDLAFVVAYVDADTTPEIAQVFGVTAVPTVIVLVQGQPVTSFSGAQPKDALQQWTHALVAQLGSQLPGIPASERGGEASPQDDPRLQSAEAALNAGKWDEAIAIYDQLIKENPHETYLKQARGNVGLLQRLAEYKAGIGADDADPVTAAEQNPSDLNAALAAADAEVISGAPERAFERLIGWATTATDADEKTAAKERLFELFTLFESDDSRVLDARRRLASALF</sequence>
<gene>
    <name evidence="5" type="ORF">ATK06_2031</name>
</gene>
<dbReference type="RefSeq" id="WP_098389284.1">
    <property type="nucleotide sequence ID" value="NZ_LS483464.1"/>
</dbReference>
<dbReference type="EMBL" id="PDJF01000001">
    <property type="protein sequence ID" value="PFG28902.1"/>
    <property type="molecule type" value="Genomic_DNA"/>
</dbReference>
<evidence type="ECO:0000259" key="4">
    <source>
        <dbReference type="PROSITE" id="PS51352"/>
    </source>
</evidence>
<evidence type="ECO:0000256" key="2">
    <source>
        <dbReference type="ARBA" id="ARBA00008987"/>
    </source>
</evidence>
<dbReference type="PANTHER" id="PTHR45663">
    <property type="entry name" value="GEO12009P1"/>
    <property type="match status" value="1"/>
</dbReference>
<evidence type="ECO:0000313" key="6">
    <source>
        <dbReference type="Proteomes" id="UP000221653"/>
    </source>
</evidence>
<dbReference type="InterPro" id="IPR013766">
    <property type="entry name" value="Thioredoxin_domain"/>
</dbReference>
<dbReference type="Proteomes" id="UP000221653">
    <property type="component" value="Unassembled WGS sequence"/>
</dbReference>
<accession>A0A2A9DSE8</accession>
<comment type="caution">
    <text evidence="5">The sequence shown here is derived from an EMBL/GenBank/DDBJ whole genome shotgun (WGS) entry which is preliminary data.</text>
</comment>
<dbReference type="GO" id="GO:0015035">
    <property type="term" value="F:protein-disulfide reductase activity"/>
    <property type="evidence" value="ECO:0007669"/>
    <property type="project" value="TreeGrafter"/>
</dbReference>
<dbReference type="GO" id="GO:0006950">
    <property type="term" value="P:response to stress"/>
    <property type="evidence" value="ECO:0007669"/>
    <property type="project" value="UniProtKB-ARBA"/>
</dbReference>